<keyword evidence="2" id="KW-1185">Reference proteome</keyword>
<comment type="caution">
    <text evidence="1">The sequence shown here is derived from an EMBL/GenBank/DDBJ whole genome shotgun (WGS) entry which is preliminary data.</text>
</comment>
<evidence type="ECO:0000313" key="1">
    <source>
        <dbReference type="EMBL" id="VEL23247.1"/>
    </source>
</evidence>
<gene>
    <name evidence="1" type="ORF">PXEA_LOCUS16687</name>
</gene>
<dbReference type="Proteomes" id="UP000784294">
    <property type="component" value="Unassembled WGS sequence"/>
</dbReference>
<reference evidence="1" key="1">
    <citation type="submission" date="2018-11" db="EMBL/GenBank/DDBJ databases">
        <authorList>
            <consortium name="Pathogen Informatics"/>
        </authorList>
    </citation>
    <scope>NUCLEOTIDE SEQUENCE</scope>
</reference>
<name>A0A3S5ARF5_9PLAT</name>
<dbReference type="OrthoDB" id="10021393at2759"/>
<evidence type="ECO:0000313" key="2">
    <source>
        <dbReference type="Proteomes" id="UP000784294"/>
    </source>
</evidence>
<sequence>MAIAIYTSLKIRDSSKKIALQHLKDDKSEGHSIIPESHHPEHQSLSCASTWCKFLERRDEYLSSREWIAKYGIKARHLDLYSVLEVICFRHCDGVINLLQKPSSKVPISACLSDIVAPPQIPLNTNFWKRKLPVSEPTDPFCNDLERTGPKRLNKAPVSAVSI</sequence>
<protein>
    <submittedName>
        <fullName evidence="1">Uncharacterized protein</fullName>
    </submittedName>
</protein>
<accession>A0A3S5ARF5</accession>
<dbReference type="EMBL" id="CAAALY010060938">
    <property type="protein sequence ID" value="VEL23247.1"/>
    <property type="molecule type" value="Genomic_DNA"/>
</dbReference>
<dbReference type="PANTHER" id="PTHR46785">
    <property type="entry name" value="VON WILLEBRAND FACTOR A DOMAIN-CONTAINING PROTEIN 3B"/>
    <property type="match status" value="1"/>
</dbReference>
<proteinExistence type="predicted"/>
<dbReference type="PANTHER" id="PTHR46785:SF1">
    <property type="entry name" value="VON WILLEBRAND FACTOR A DOMAIN-CONTAINING PROTEIN 3B"/>
    <property type="match status" value="1"/>
</dbReference>
<dbReference type="AlphaFoldDB" id="A0A3S5ARF5"/>
<organism evidence="1 2">
    <name type="scientific">Protopolystoma xenopodis</name>
    <dbReference type="NCBI Taxonomy" id="117903"/>
    <lineage>
        <taxon>Eukaryota</taxon>
        <taxon>Metazoa</taxon>
        <taxon>Spiralia</taxon>
        <taxon>Lophotrochozoa</taxon>
        <taxon>Platyhelminthes</taxon>
        <taxon>Monogenea</taxon>
        <taxon>Polyopisthocotylea</taxon>
        <taxon>Polystomatidea</taxon>
        <taxon>Polystomatidae</taxon>
        <taxon>Protopolystoma</taxon>
    </lineage>
</organism>